<feature type="transmembrane region" description="Helical" evidence="6">
    <location>
        <begin position="129"/>
        <end position="152"/>
    </location>
</feature>
<keyword evidence="2" id="KW-1003">Cell membrane</keyword>
<dbReference type="GO" id="GO:0022857">
    <property type="term" value="F:transmembrane transporter activity"/>
    <property type="evidence" value="ECO:0007669"/>
    <property type="project" value="InterPro"/>
</dbReference>
<feature type="transmembrane region" description="Helical" evidence="6">
    <location>
        <begin position="267"/>
        <end position="287"/>
    </location>
</feature>
<dbReference type="Pfam" id="PF07690">
    <property type="entry name" value="MFS_1"/>
    <property type="match status" value="1"/>
</dbReference>
<dbReference type="InterPro" id="IPR020846">
    <property type="entry name" value="MFS_dom"/>
</dbReference>
<name>A0A643ETQ5_9HYPH</name>
<sequence>MPVALIALTIAAYAIGTTEFVIVGLLPTVASDLHITLPLAGLIVSVYALGVTFGAPILTALTGRLERKPLLLGLMALFIAGNMVAASAPSYEILMIGRVLSAFAHGVFFSVGATIAADLVPENKRGSAIAMMFMGLTVAIVTGVPLGTWIGQNFGWRATFWAVSAIGLVALVGIAALLPRSLQKAEPASLMDQLRVLGSGRLLIVYGMTALGYGGTFVAFTYLTPILQDITGFAEGSVSYILVLYGIAIAIGNIVGGRISNDNPVRALTVLFVLQAIVLVMFSFSAVSPFFTLMTLAALGFLQFANVPGLQLYVVQLAKEYRPGAVDVASALNIAAFNLGIALGAWLGGVVVESQLGLIATPWVGAILVGGALVLTVLSGVLDRRTETRVATA</sequence>
<protein>
    <submittedName>
        <fullName evidence="8">MFS transporter</fullName>
    </submittedName>
</protein>
<dbReference type="PROSITE" id="PS50850">
    <property type="entry name" value="MFS"/>
    <property type="match status" value="1"/>
</dbReference>
<feature type="domain" description="Major facilitator superfamily (MFS) profile" evidence="7">
    <location>
        <begin position="4"/>
        <end position="389"/>
    </location>
</feature>
<dbReference type="CDD" id="cd17324">
    <property type="entry name" value="MFS_NepI_like"/>
    <property type="match status" value="1"/>
</dbReference>
<reference evidence="8" key="1">
    <citation type="submission" date="2019-09" db="EMBL/GenBank/DDBJ databases">
        <title>Draft genome sequences of 48 bacterial type strains from the CCUG.</title>
        <authorList>
            <person name="Tunovic T."/>
            <person name="Pineiro-Iglesias B."/>
            <person name="Unosson C."/>
            <person name="Inganas E."/>
            <person name="Ohlen M."/>
            <person name="Cardew S."/>
            <person name="Jensie-Markopoulos S."/>
            <person name="Salva-Serra F."/>
            <person name="Jaen-Luchoro D."/>
            <person name="Karlsson R."/>
            <person name="Svensson-Stadler L."/>
            <person name="Chun J."/>
            <person name="Moore E."/>
        </authorList>
    </citation>
    <scope>NUCLEOTIDE SEQUENCE</scope>
    <source>
        <strain evidence="8">CCUG 50899</strain>
    </source>
</reference>
<dbReference type="PANTHER" id="PTHR43124">
    <property type="entry name" value="PURINE EFFLUX PUMP PBUE"/>
    <property type="match status" value="1"/>
</dbReference>
<feature type="transmembrane region" description="Helical" evidence="6">
    <location>
        <begin position="237"/>
        <end position="255"/>
    </location>
</feature>
<evidence type="ECO:0000256" key="3">
    <source>
        <dbReference type="ARBA" id="ARBA00022692"/>
    </source>
</evidence>
<feature type="transmembrane region" description="Helical" evidence="6">
    <location>
        <begin position="70"/>
        <end position="89"/>
    </location>
</feature>
<evidence type="ECO:0000256" key="6">
    <source>
        <dbReference type="SAM" id="Phobius"/>
    </source>
</evidence>
<feature type="transmembrane region" description="Helical" evidence="6">
    <location>
        <begin position="326"/>
        <end position="347"/>
    </location>
</feature>
<feature type="transmembrane region" description="Helical" evidence="6">
    <location>
        <begin position="158"/>
        <end position="182"/>
    </location>
</feature>
<feature type="transmembrane region" description="Helical" evidence="6">
    <location>
        <begin position="38"/>
        <end position="58"/>
    </location>
</feature>
<feature type="transmembrane region" description="Helical" evidence="6">
    <location>
        <begin position="203"/>
        <end position="225"/>
    </location>
</feature>
<accession>A0A643ETQ5</accession>
<dbReference type="AlphaFoldDB" id="A0A643ETQ5"/>
<evidence type="ECO:0000256" key="1">
    <source>
        <dbReference type="ARBA" id="ARBA00004651"/>
    </source>
</evidence>
<organism evidence="8">
    <name type="scientific">Brucella pituitosa</name>
    <dbReference type="NCBI Taxonomy" id="571256"/>
    <lineage>
        <taxon>Bacteria</taxon>
        <taxon>Pseudomonadati</taxon>
        <taxon>Pseudomonadota</taxon>
        <taxon>Alphaproteobacteria</taxon>
        <taxon>Hyphomicrobiales</taxon>
        <taxon>Brucellaceae</taxon>
        <taxon>Brucella/Ochrobactrum group</taxon>
        <taxon>Brucella</taxon>
    </lineage>
</organism>
<comment type="caution">
    <text evidence="8">The sequence shown here is derived from an EMBL/GenBank/DDBJ whole genome shotgun (WGS) entry which is preliminary data.</text>
</comment>
<keyword evidence="4 6" id="KW-1133">Transmembrane helix</keyword>
<proteinExistence type="predicted"/>
<feature type="transmembrane region" description="Helical" evidence="6">
    <location>
        <begin position="293"/>
        <end position="314"/>
    </location>
</feature>
<evidence type="ECO:0000256" key="5">
    <source>
        <dbReference type="ARBA" id="ARBA00023136"/>
    </source>
</evidence>
<evidence type="ECO:0000259" key="7">
    <source>
        <dbReference type="PROSITE" id="PS50850"/>
    </source>
</evidence>
<gene>
    <name evidence="8" type="ORF">F7Q93_21495</name>
</gene>
<feature type="transmembrane region" description="Helical" evidence="6">
    <location>
        <begin position="95"/>
        <end position="117"/>
    </location>
</feature>
<dbReference type="InterPro" id="IPR050189">
    <property type="entry name" value="MFS_Efflux_Transporters"/>
</dbReference>
<dbReference type="RefSeq" id="WP_128094135.1">
    <property type="nucleotide sequence ID" value="NZ_JBHEEN010000015.1"/>
</dbReference>
<dbReference type="SUPFAM" id="SSF103473">
    <property type="entry name" value="MFS general substrate transporter"/>
    <property type="match status" value="1"/>
</dbReference>
<dbReference type="EMBL" id="VZPE01000013">
    <property type="protein sequence ID" value="KAB0566424.1"/>
    <property type="molecule type" value="Genomic_DNA"/>
</dbReference>
<feature type="transmembrane region" description="Helical" evidence="6">
    <location>
        <begin position="359"/>
        <end position="382"/>
    </location>
</feature>
<comment type="subcellular location">
    <subcellularLocation>
        <location evidence="1">Cell membrane</location>
        <topology evidence="1">Multi-pass membrane protein</topology>
    </subcellularLocation>
</comment>
<dbReference type="GO" id="GO:0005886">
    <property type="term" value="C:plasma membrane"/>
    <property type="evidence" value="ECO:0007669"/>
    <property type="project" value="UniProtKB-SubCell"/>
</dbReference>
<keyword evidence="3 6" id="KW-0812">Transmembrane</keyword>
<dbReference type="InterPro" id="IPR011701">
    <property type="entry name" value="MFS"/>
</dbReference>
<dbReference type="InterPro" id="IPR036259">
    <property type="entry name" value="MFS_trans_sf"/>
</dbReference>
<evidence type="ECO:0000256" key="2">
    <source>
        <dbReference type="ARBA" id="ARBA00022475"/>
    </source>
</evidence>
<evidence type="ECO:0000313" key="8">
    <source>
        <dbReference type="EMBL" id="KAB0566424.1"/>
    </source>
</evidence>
<keyword evidence="5 6" id="KW-0472">Membrane</keyword>
<dbReference type="Gene3D" id="1.20.1250.20">
    <property type="entry name" value="MFS general substrate transporter like domains"/>
    <property type="match status" value="2"/>
</dbReference>
<dbReference type="PANTHER" id="PTHR43124:SF8">
    <property type="entry name" value="INNER MEMBRANE TRANSPORT PROTEIN YDHP"/>
    <property type="match status" value="1"/>
</dbReference>
<evidence type="ECO:0000256" key="4">
    <source>
        <dbReference type="ARBA" id="ARBA00022989"/>
    </source>
</evidence>